<protein>
    <recommendedName>
        <fullName evidence="3">Jacalin-type lectin domain-containing protein</fullName>
    </recommendedName>
</protein>
<dbReference type="KEGG" id="mbrn:90967903"/>
<evidence type="ECO:0000313" key="1">
    <source>
        <dbReference type="EMBL" id="QLI70257.1"/>
    </source>
</evidence>
<gene>
    <name evidence="1" type="ORF">G6M90_00g068860</name>
</gene>
<reference evidence="1 2" key="1">
    <citation type="submission" date="2020-07" db="EMBL/GenBank/DDBJ databases">
        <title>Telomere length de novo assembly of all 7 chromosomes of the fungus, Metarhizium brunneum, using a novel assembly pipeline.</title>
        <authorList>
            <person name="Saud z."/>
            <person name="Kortsinoglou A."/>
            <person name="Kouvelis V.N."/>
            <person name="Butt T.M."/>
        </authorList>
    </citation>
    <scope>NUCLEOTIDE SEQUENCE [LARGE SCALE GENOMIC DNA]</scope>
    <source>
        <strain evidence="1 2">4556</strain>
    </source>
</reference>
<organism evidence="1 2">
    <name type="scientific">Metarhizium brunneum</name>
    <dbReference type="NCBI Taxonomy" id="500148"/>
    <lineage>
        <taxon>Eukaryota</taxon>
        <taxon>Fungi</taxon>
        <taxon>Dikarya</taxon>
        <taxon>Ascomycota</taxon>
        <taxon>Pezizomycotina</taxon>
        <taxon>Sordariomycetes</taxon>
        <taxon>Hypocreomycetidae</taxon>
        <taxon>Hypocreales</taxon>
        <taxon>Clavicipitaceae</taxon>
        <taxon>Metarhizium</taxon>
    </lineage>
</organism>
<keyword evidence="2" id="KW-1185">Reference proteome</keyword>
<accession>A0A7D5UZ01</accession>
<dbReference type="Proteomes" id="UP000510686">
    <property type="component" value="Chromosome 4"/>
</dbReference>
<evidence type="ECO:0000313" key="2">
    <source>
        <dbReference type="Proteomes" id="UP000510686"/>
    </source>
</evidence>
<sequence length="104" mass="11323">MPAEQSPFYGTQAGSSFSLYPRNNSTVRILKVWAGLGSGKADKDIVLKGIAVERFNGERDKIYNRPQPGDTGTLHPRIANGSVIGFLGMSGWGIDHLSIRYNAK</sequence>
<proteinExistence type="predicted"/>
<dbReference type="GeneID" id="90967903"/>
<dbReference type="EMBL" id="CP058935">
    <property type="protein sequence ID" value="QLI70257.1"/>
    <property type="molecule type" value="Genomic_DNA"/>
</dbReference>
<evidence type="ECO:0008006" key="3">
    <source>
        <dbReference type="Google" id="ProtNLM"/>
    </source>
</evidence>
<dbReference type="RefSeq" id="XP_065986969.1">
    <property type="nucleotide sequence ID" value="XM_066130889.1"/>
</dbReference>
<dbReference type="AlphaFoldDB" id="A0A7D5UZ01"/>
<name>A0A7D5UZ01_9HYPO</name>